<dbReference type="AlphaFoldDB" id="A0AAV9CQM5"/>
<evidence type="ECO:0000313" key="2">
    <source>
        <dbReference type="EMBL" id="KAK1291403.1"/>
    </source>
</evidence>
<feature type="domain" description="Cyclic nucleotide-binding" evidence="1">
    <location>
        <begin position="59"/>
        <end position="102"/>
    </location>
</feature>
<name>A0AAV9CQM5_ACOCL</name>
<accession>A0AAV9CQM5</accession>
<reference evidence="2" key="1">
    <citation type="journal article" date="2023" name="Nat. Commun.">
        <title>Diploid and tetraploid genomes of Acorus and the evolution of monocots.</title>
        <authorList>
            <person name="Ma L."/>
            <person name="Liu K.W."/>
            <person name="Li Z."/>
            <person name="Hsiao Y.Y."/>
            <person name="Qi Y."/>
            <person name="Fu T."/>
            <person name="Tang G.D."/>
            <person name="Zhang D."/>
            <person name="Sun W.H."/>
            <person name="Liu D.K."/>
            <person name="Li Y."/>
            <person name="Chen G.Z."/>
            <person name="Liu X.D."/>
            <person name="Liao X.Y."/>
            <person name="Jiang Y.T."/>
            <person name="Yu X."/>
            <person name="Hao Y."/>
            <person name="Huang J."/>
            <person name="Zhao X.W."/>
            <person name="Ke S."/>
            <person name="Chen Y.Y."/>
            <person name="Wu W.L."/>
            <person name="Hsu J.L."/>
            <person name="Lin Y.F."/>
            <person name="Huang M.D."/>
            <person name="Li C.Y."/>
            <person name="Huang L."/>
            <person name="Wang Z.W."/>
            <person name="Zhao X."/>
            <person name="Zhong W.Y."/>
            <person name="Peng D.H."/>
            <person name="Ahmad S."/>
            <person name="Lan S."/>
            <person name="Zhang J.S."/>
            <person name="Tsai W.C."/>
            <person name="Van de Peer Y."/>
            <person name="Liu Z.J."/>
        </authorList>
    </citation>
    <scope>NUCLEOTIDE SEQUENCE</scope>
    <source>
        <strain evidence="2">CP</strain>
    </source>
</reference>
<proteinExistence type="predicted"/>
<dbReference type="InterPro" id="IPR000595">
    <property type="entry name" value="cNMP-bd_dom"/>
</dbReference>
<evidence type="ECO:0000259" key="1">
    <source>
        <dbReference type="PROSITE" id="PS50042"/>
    </source>
</evidence>
<sequence length="201" mass="23135">MGTRLWKIATNHMSLWVTWVKARYCKNRSVWSIEATQSSSSLWRKILHSISWLRDNTNFIITDGKSINLWDDPWINGFGLKHYFNNLSLLHWGPPRNASVASLIVDGKWRKPIRWPSEFNNVWDVIEQLGIGGYGPDILVWTGSKNGQVSCSSAWNRQKVVLKFTKNCSKSHAKALQAVVKAPGKMTWSRVDPRMTYVVFE</sequence>
<dbReference type="EMBL" id="JAUJYO010000017">
    <property type="protein sequence ID" value="KAK1291403.1"/>
    <property type="molecule type" value="Genomic_DNA"/>
</dbReference>
<dbReference type="Proteomes" id="UP001180020">
    <property type="component" value="Unassembled WGS sequence"/>
</dbReference>
<comment type="caution">
    <text evidence="2">The sequence shown here is derived from an EMBL/GenBank/DDBJ whole genome shotgun (WGS) entry which is preliminary data.</text>
</comment>
<dbReference type="PROSITE" id="PS50042">
    <property type="entry name" value="CNMP_BINDING_3"/>
    <property type="match status" value="1"/>
</dbReference>
<keyword evidence="3" id="KW-1185">Reference proteome</keyword>
<evidence type="ECO:0000313" key="3">
    <source>
        <dbReference type="Proteomes" id="UP001180020"/>
    </source>
</evidence>
<organism evidence="2 3">
    <name type="scientific">Acorus calamus</name>
    <name type="common">Sweet flag</name>
    <dbReference type="NCBI Taxonomy" id="4465"/>
    <lineage>
        <taxon>Eukaryota</taxon>
        <taxon>Viridiplantae</taxon>
        <taxon>Streptophyta</taxon>
        <taxon>Embryophyta</taxon>
        <taxon>Tracheophyta</taxon>
        <taxon>Spermatophyta</taxon>
        <taxon>Magnoliopsida</taxon>
        <taxon>Liliopsida</taxon>
        <taxon>Acoraceae</taxon>
        <taxon>Acorus</taxon>
    </lineage>
</organism>
<protein>
    <recommendedName>
        <fullName evidence="1">Cyclic nucleotide-binding domain-containing protein</fullName>
    </recommendedName>
</protein>
<reference evidence="2" key="2">
    <citation type="submission" date="2023-06" db="EMBL/GenBank/DDBJ databases">
        <authorList>
            <person name="Ma L."/>
            <person name="Liu K.-W."/>
            <person name="Li Z."/>
            <person name="Hsiao Y.-Y."/>
            <person name="Qi Y."/>
            <person name="Fu T."/>
            <person name="Tang G."/>
            <person name="Zhang D."/>
            <person name="Sun W.-H."/>
            <person name="Liu D.-K."/>
            <person name="Li Y."/>
            <person name="Chen G.-Z."/>
            <person name="Liu X.-D."/>
            <person name="Liao X.-Y."/>
            <person name="Jiang Y.-T."/>
            <person name="Yu X."/>
            <person name="Hao Y."/>
            <person name="Huang J."/>
            <person name="Zhao X.-W."/>
            <person name="Ke S."/>
            <person name="Chen Y.-Y."/>
            <person name="Wu W.-L."/>
            <person name="Hsu J.-L."/>
            <person name="Lin Y.-F."/>
            <person name="Huang M.-D."/>
            <person name="Li C.-Y."/>
            <person name="Huang L."/>
            <person name="Wang Z.-W."/>
            <person name="Zhao X."/>
            <person name="Zhong W.-Y."/>
            <person name="Peng D.-H."/>
            <person name="Ahmad S."/>
            <person name="Lan S."/>
            <person name="Zhang J.-S."/>
            <person name="Tsai W.-C."/>
            <person name="Van De Peer Y."/>
            <person name="Liu Z.-J."/>
        </authorList>
    </citation>
    <scope>NUCLEOTIDE SEQUENCE</scope>
    <source>
        <strain evidence="2">CP</strain>
        <tissue evidence="2">Leaves</tissue>
    </source>
</reference>
<gene>
    <name evidence="2" type="ORF">QJS10_CPB17g00356</name>
</gene>